<dbReference type="PATRIC" id="fig|1120926.3.peg.107"/>
<organism evidence="1 2">
    <name type="scientific">Acinetobacter gerneri DSM 14967 = CIP 107464 = MTCC 9824</name>
    <dbReference type="NCBI Taxonomy" id="1120926"/>
    <lineage>
        <taxon>Bacteria</taxon>
        <taxon>Pseudomonadati</taxon>
        <taxon>Pseudomonadota</taxon>
        <taxon>Gammaproteobacteria</taxon>
        <taxon>Moraxellales</taxon>
        <taxon>Moraxellaceae</taxon>
        <taxon>Acinetobacter</taxon>
    </lineage>
</organism>
<evidence type="ECO:0000313" key="1">
    <source>
        <dbReference type="EMBL" id="ENV35677.1"/>
    </source>
</evidence>
<keyword evidence="2" id="KW-1185">Reference proteome</keyword>
<proteinExistence type="predicted"/>
<gene>
    <name evidence="1" type="ORF">F960_00121</name>
</gene>
<dbReference type="EMBL" id="APPN01000014">
    <property type="protein sequence ID" value="ENV35677.1"/>
    <property type="molecule type" value="Genomic_DNA"/>
</dbReference>
<dbReference type="Proteomes" id="UP000013117">
    <property type="component" value="Unassembled WGS sequence"/>
</dbReference>
<comment type="caution">
    <text evidence="1">The sequence shown here is derived from an EMBL/GenBank/DDBJ whole genome shotgun (WGS) entry which is preliminary data.</text>
</comment>
<dbReference type="STRING" id="202952.GCA_000747725_00092"/>
<sequence>MKNCMQGNIKNNLILGNPSSKIIQVNDEIIRLQNEAVGSPDHWINDGLQAYFEETKRKIEEIRKKTK</sequence>
<evidence type="ECO:0000313" key="2">
    <source>
        <dbReference type="Proteomes" id="UP000013117"/>
    </source>
</evidence>
<name>N8YFT1_9GAMM</name>
<reference evidence="1 2" key="1">
    <citation type="submission" date="2013-02" db="EMBL/GenBank/DDBJ databases">
        <title>The Genome Sequence of Acinetobacter gerneri CIP 107464.</title>
        <authorList>
            <consortium name="The Broad Institute Genome Sequencing Platform"/>
            <consortium name="The Broad Institute Genome Sequencing Center for Infectious Disease"/>
            <person name="Cerqueira G."/>
            <person name="Feldgarden M."/>
            <person name="Courvalin P."/>
            <person name="Perichon B."/>
            <person name="Grillot-Courvalin C."/>
            <person name="Clermont D."/>
            <person name="Rocha E."/>
            <person name="Yoon E.-J."/>
            <person name="Nemec A."/>
            <person name="Walker B."/>
            <person name="Young S.K."/>
            <person name="Zeng Q."/>
            <person name="Gargeya S."/>
            <person name="Fitzgerald M."/>
            <person name="Haas B."/>
            <person name="Abouelleil A."/>
            <person name="Alvarado L."/>
            <person name="Arachchi H.M."/>
            <person name="Berlin A.M."/>
            <person name="Chapman S.B."/>
            <person name="Dewar J."/>
            <person name="Goldberg J."/>
            <person name="Griggs A."/>
            <person name="Gujja S."/>
            <person name="Hansen M."/>
            <person name="Howarth C."/>
            <person name="Imamovic A."/>
            <person name="Larimer J."/>
            <person name="McCowan C."/>
            <person name="Murphy C."/>
            <person name="Neiman D."/>
            <person name="Pearson M."/>
            <person name="Priest M."/>
            <person name="Roberts A."/>
            <person name="Saif S."/>
            <person name="Shea T."/>
            <person name="Sisk P."/>
            <person name="Sykes S."/>
            <person name="Wortman J."/>
            <person name="Nusbaum C."/>
            <person name="Birren B."/>
        </authorList>
    </citation>
    <scope>NUCLEOTIDE SEQUENCE [LARGE SCALE GENOMIC DNA]</scope>
    <source>
        <strain evidence="1 2">CIP 107464</strain>
    </source>
</reference>
<dbReference type="HOGENOM" id="CLU_2802600_0_0_6"/>
<dbReference type="AlphaFoldDB" id="N8YFT1"/>
<protein>
    <submittedName>
        <fullName evidence="1">Uncharacterized protein</fullName>
    </submittedName>
</protein>
<accession>N8YFT1</accession>
<dbReference type="RefSeq" id="WP_004871286.1">
    <property type="nucleotide sequence ID" value="NZ_ASYY01000002.1"/>
</dbReference>
<dbReference type="GeneID" id="84211662"/>